<dbReference type="PANTHER" id="PTHR14789">
    <property type="entry name" value="CHONDROLECTIN VARIANT CHODLFDELTAE"/>
    <property type="match status" value="1"/>
</dbReference>
<dbReference type="STRING" id="409849.ENSPMGP00000000266"/>
<dbReference type="Pfam" id="PF12662">
    <property type="entry name" value="cEGF"/>
    <property type="match status" value="1"/>
</dbReference>
<evidence type="ECO:0000256" key="12">
    <source>
        <dbReference type="SAM" id="SignalP"/>
    </source>
</evidence>
<evidence type="ECO:0000259" key="13">
    <source>
        <dbReference type="PROSITE" id="PS50041"/>
    </source>
</evidence>
<name>A0A3B3Z798_9GOBI</name>
<dbReference type="PANTHER" id="PTHR14789:SF9">
    <property type="entry name" value="THROMBOMODULIN"/>
    <property type="match status" value="1"/>
</dbReference>
<comment type="subcellular location">
    <subcellularLocation>
        <location evidence="1">Membrane</location>
        <topology evidence="1">Single-pass type I membrane protein</topology>
    </subcellularLocation>
</comment>
<proteinExistence type="predicted"/>
<feature type="signal peptide" evidence="12">
    <location>
        <begin position="1"/>
        <end position="33"/>
    </location>
</feature>
<evidence type="ECO:0000256" key="11">
    <source>
        <dbReference type="SAM" id="Phobius"/>
    </source>
</evidence>
<dbReference type="InterPro" id="IPR001304">
    <property type="entry name" value="C-type_lectin-like"/>
</dbReference>
<evidence type="ECO:0000256" key="10">
    <source>
        <dbReference type="ARBA" id="ARBA00023157"/>
    </source>
</evidence>
<dbReference type="InterPro" id="IPR026823">
    <property type="entry name" value="cEGF"/>
</dbReference>
<dbReference type="InterPro" id="IPR018097">
    <property type="entry name" value="EGF_Ca-bd_CS"/>
</dbReference>
<keyword evidence="5 12" id="KW-0732">Signal</keyword>
<dbReference type="Gene3D" id="2.10.25.10">
    <property type="entry name" value="Laminin"/>
    <property type="match status" value="3"/>
</dbReference>
<keyword evidence="10" id="KW-1015">Disulfide bond</keyword>
<dbReference type="PROSITE" id="PS01187">
    <property type="entry name" value="EGF_CA"/>
    <property type="match status" value="1"/>
</dbReference>
<reference evidence="14" key="2">
    <citation type="submission" date="2025-09" db="UniProtKB">
        <authorList>
            <consortium name="Ensembl"/>
        </authorList>
    </citation>
    <scope>IDENTIFICATION</scope>
</reference>
<keyword evidence="3" id="KW-0597">Phosphoprotein</keyword>
<dbReference type="InterPro" id="IPR016186">
    <property type="entry name" value="C-type_lectin-like/link_sf"/>
</dbReference>
<keyword evidence="15" id="KW-1185">Reference proteome</keyword>
<accession>A0A3B3Z798</accession>
<dbReference type="Gene3D" id="3.10.100.10">
    <property type="entry name" value="Mannose-Binding Protein A, subunit A"/>
    <property type="match status" value="1"/>
</dbReference>
<evidence type="ECO:0000256" key="4">
    <source>
        <dbReference type="ARBA" id="ARBA00022692"/>
    </source>
</evidence>
<dbReference type="SMART" id="SM00181">
    <property type="entry name" value="EGF"/>
    <property type="match status" value="3"/>
</dbReference>
<evidence type="ECO:0000256" key="1">
    <source>
        <dbReference type="ARBA" id="ARBA00004479"/>
    </source>
</evidence>
<dbReference type="InterPro" id="IPR001881">
    <property type="entry name" value="EGF-like_Ca-bd_dom"/>
</dbReference>
<evidence type="ECO:0000256" key="5">
    <source>
        <dbReference type="ARBA" id="ARBA00022729"/>
    </source>
</evidence>
<evidence type="ECO:0000313" key="15">
    <source>
        <dbReference type="Proteomes" id="UP000261520"/>
    </source>
</evidence>
<dbReference type="InterPro" id="IPR051505">
    <property type="entry name" value="C-type_lectin_domain"/>
</dbReference>
<evidence type="ECO:0000256" key="7">
    <source>
        <dbReference type="ARBA" id="ARBA00022737"/>
    </source>
</evidence>
<dbReference type="InterPro" id="IPR016187">
    <property type="entry name" value="CTDL_fold"/>
</dbReference>
<protein>
    <recommendedName>
        <fullName evidence="13">C-type lectin domain-containing protein</fullName>
    </recommendedName>
</protein>
<feature type="transmembrane region" description="Helical" evidence="11">
    <location>
        <begin position="334"/>
        <end position="355"/>
    </location>
</feature>
<keyword evidence="7" id="KW-0677">Repeat</keyword>
<dbReference type="PROSITE" id="PS01186">
    <property type="entry name" value="EGF_2"/>
    <property type="match status" value="1"/>
</dbReference>
<organism evidence="14 15">
    <name type="scientific">Periophthalmus magnuspinnatus</name>
    <dbReference type="NCBI Taxonomy" id="409849"/>
    <lineage>
        <taxon>Eukaryota</taxon>
        <taxon>Metazoa</taxon>
        <taxon>Chordata</taxon>
        <taxon>Craniata</taxon>
        <taxon>Vertebrata</taxon>
        <taxon>Euteleostomi</taxon>
        <taxon>Actinopterygii</taxon>
        <taxon>Neopterygii</taxon>
        <taxon>Teleostei</taxon>
        <taxon>Neoteleostei</taxon>
        <taxon>Acanthomorphata</taxon>
        <taxon>Gobiaria</taxon>
        <taxon>Gobiiformes</taxon>
        <taxon>Gobioidei</taxon>
        <taxon>Gobiidae</taxon>
        <taxon>Oxudercinae</taxon>
        <taxon>Periophthalmus</taxon>
    </lineage>
</organism>
<keyword evidence="2" id="KW-0245">EGF-like domain</keyword>
<evidence type="ECO:0000256" key="9">
    <source>
        <dbReference type="ARBA" id="ARBA00023136"/>
    </source>
</evidence>
<evidence type="ECO:0000256" key="6">
    <source>
        <dbReference type="ARBA" id="ARBA00022734"/>
    </source>
</evidence>
<evidence type="ECO:0000313" key="14">
    <source>
        <dbReference type="Ensembl" id="ENSPMGP00000000266.1"/>
    </source>
</evidence>
<dbReference type="PROSITE" id="PS50041">
    <property type="entry name" value="C_TYPE_LECTIN_2"/>
    <property type="match status" value="1"/>
</dbReference>
<sequence length="376" mass="41400">VISAGTASTAQTAQKMWGALLLLLWVLSGMAWGTQPTGGYCIGNSCFALFEMVVDFSRAQDICSQHRGHLMTVRSSVDHDSLSLLLGNSSGQHWIGLHLPKGCPDLTVDLRGFQWVTKDTTSNFLNWADTPSDSCSSSSPRCIFVSNDDKFLWHEDLCKNPKNGFLCEYSFHDMCPSFKNTEIQGGGCEHKCTRTPENGPVCYCPAGFIVNSTNDRTCELATDDPCLQLNCEHACYKYLSSFLCTCNEGFVLADDMKSFCMDIDECEYESCEQFCENSYGGFECFCKRGFTLVDGFKCVKEEIDGATPTEVTKVTEGMEVVTVAPTHRPSAVSVGGLVGIIICTVFFVLLALFLLHRILYSKRKTGSPVTLKALLT</sequence>
<dbReference type="Ensembl" id="ENSPMGT00000000281.1">
    <property type="protein sequence ID" value="ENSPMGP00000000266.1"/>
    <property type="gene ID" value="ENSPMGG00000000258.1"/>
</dbReference>
<dbReference type="AlphaFoldDB" id="A0A3B3Z798"/>
<keyword evidence="4 11" id="KW-0812">Transmembrane</keyword>
<evidence type="ECO:0000256" key="8">
    <source>
        <dbReference type="ARBA" id="ARBA00022989"/>
    </source>
</evidence>
<dbReference type="Pfam" id="PF00059">
    <property type="entry name" value="Lectin_C"/>
    <property type="match status" value="1"/>
</dbReference>
<dbReference type="GO" id="GO:0005509">
    <property type="term" value="F:calcium ion binding"/>
    <property type="evidence" value="ECO:0007669"/>
    <property type="project" value="InterPro"/>
</dbReference>
<dbReference type="InterPro" id="IPR000742">
    <property type="entry name" value="EGF"/>
</dbReference>
<dbReference type="SMART" id="SM00179">
    <property type="entry name" value="EGF_CA"/>
    <property type="match status" value="2"/>
</dbReference>
<feature type="domain" description="C-type lectin" evidence="13">
    <location>
        <begin position="42"/>
        <end position="158"/>
    </location>
</feature>
<keyword evidence="6" id="KW-0430">Lectin</keyword>
<reference evidence="14" key="1">
    <citation type="submission" date="2025-08" db="UniProtKB">
        <authorList>
            <consortium name="Ensembl"/>
        </authorList>
    </citation>
    <scope>IDENTIFICATION</scope>
</reference>
<dbReference type="SUPFAM" id="SSF57196">
    <property type="entry name" value="EGF/Laminin"/>
    <property type="match status" value="2"/>
</dbReference>
<dbReference type="GO" id="GO:0016020">
    <property type="term" value="C:membrane"/>
    <property type="evidence" value="ECO:0007669"/>
    <property type="project" value="UniProtKB-SubCell"/>
</dbReference>
<evidence type="ECO:0000256" key="2">
    <source>
        <dbReference type="ARBA" id="ARBA00022536"/>
    </source>
</evidence>
<dbReference type="GO" id="GO:0030246">
    <property type="term" value="F:carbohydrate binding"/>
    <property type="evidence" value="ECO:0007669"/>
    <property type="project" value="UniProtKB-KW"/>
</dbReference>
<keyword evidence="9 11" id="KW-0472">Membrane</keyword>
<dbReference type="Proteomes" id="UP000261520">
    <property type="component" value="Unplaced"/>
</dbReference>
<keyword evidence="8 11" id="KW-1133">Transmembrane helix</keyword>
<dbReference type="SUPFAM" id="SSF56436">
    <property type="entry name" value="C-type lectin-like"/>
    <property type="match status" value="1"/>
</dbReference>
<dbReference type="SMART" id="SM00034">
    <property type="entry name" value="CLECT"/>
    <property type="match status" value="1"/>
</dbReference>
<evidence type="ECO:0000256" key="3">
    <source>
        <dbReference type="ARBA" id="ARBA00022553"/>
    </source>
</evidence>
<feature type="chain" id="PRO_5017363476" description="C-type lectin domain-containing protein" evidence="12">
    <location>
        <begin position="34"/>
        <end position="376"/>
    </location>
</feature>